<gene>
    <name evidence="8" type="ORF">A3770_02p16000</name>
    <name evidence="7" type="ORF">CPRI1469_LOCUS8994</name>
</gene>
<evidence type="ECO:0000256" key="1">
    <source>
        <dbReference type="ARBA" id="ARBA00004127"/>
    </source>
</evidence>
<evidence type="ECO:0000256" key="2">
    <source>
        <dbReference type="ARBA" id="ARBA00022692"/>
    </source>
</evidence>
<evidence type="ECO:0000313" key="9">
    <source>
        <dbReference type="Proteomes" id="UP000316726"/>
    </source>
</evidence>
<feature type="transmembrane region" description="Helical" evidence="5">
    <location>
        <begin position="20"/>
        <end position="43"/>
    </location>
</feature>
<dbReference type="GO" id="GO:0005783">
    <property type="term" value="C:endoplasmic reticulum"/>
    <property type="evidence" value="ECO:0007669"/>
    <property type="project" value="TreeGrafter"/>
</dbReference>
<dbReference type="PANTHER" id="PTHR14624:SF0">
    <property type="entry name" value="POLYPRENOL REDUCTASE"/>
    <property type="match status" value="1"/>
</dbReference>
<evidence type="ECO:0000313" key="7">
    <source>
        <dbReference type="EMBL" id="CAD9720128.1"/>
    </source>
</evidence>
<dbReference type="PROSITE" id="PS50244">
    <property type="entry name" value="S5A_REDUCTASE"/>
    <property type="match status" value="1"/>
</dbReference>
<dbReference type="STRING" id="1764295.A0A5B8MI73"/>
<comment type="subcellular location">
    <subcellularLocation>
        <location evidence="1">Endomembrane system</location>
        <topology evidence="1">Multi-pass membrane protein</topology>
    </subcellularLocation>
</comment>
<keyword evidence="2 5" id="KW-0812">Transmembrane</keyword>
<dbReference type="UniPathway" id="UPA00378"/>
<proteinExistence type="predicted"/>
<dbReference type="InterPro" id="IPR001104">
    <property type="entry name" value="3-oxo-5_a-steroid_4-DH_C"/>
</dbReference>
<evidence type="ECO:0000256" key="3">
    <source>
        <dbReference type="ARBA" id="ARBA00022989"/>
    </source>
</evidence>
<dbReference type="Pfam" id="PF02544">
    <property type="entry name" value="Steroid_dh"/>
    <property type="match status" value="1"/>
</dbReference>
<evidence type="ECO:0000313" key="8">
    <source>
        <dbReference type="EMBL" id="QDZ19082.1"/>
    </source>
</evidence>
<dbReference type="EMBL" id="CP031035">
    <property type="protein sequence ID" value="QDZ19082.1"/>
    <property type="molecule type" value="Genomic_DNA"/>
</dbReference>
<keyword evidence="4 5" id="KW-0472">Membrane</keyword>
<dbReference type="OrthoDB" id="541710at2759"/>
<dbReference type="AlphaFoldDB" id="A0A5B8MI73"/>
<sequence>MFTVLYGEGTFMGVSLGATVLSYLKIARVYYVLCIAFGLLAFIPERVMSLLPRSVPVLRNILNNSVGRGKTYDERSAKELGRGSFLISRLLSASVPKKWFAHLYHVAVFNTFLHLCLLCLSLACQPEATTVGKLLGTVEHRNTLLALACLQIHVSRRLYENYFVHVHSEEGRMQLVGYVFGLLYYVFLPATFYTETVAGNTSSILDASGALSSTCDLNWSSWWLGDFVGTVKGTDIALLALFFFGNVMQYQSHAMLASLRSKGGRGSGEGKRTYKIPKGFWFTYCSNPHYLAEIVLYLAFITLSNSWSQSTVILMTMVVMNLTLSATMTHKYYKEKFKTYPTKRYAIFPGIV</sequence>
<dbReference type="GO" id="GO:0006488">
    <property type="term" value="P:dolichol-linked oligosaccharide biosynthetic process"/>
    <property type="evidence" value="ECO:0007669"/>
    <property type="project" value="InterPro"/>
</dbReference>
<keyword evidence="3 5" id="KW-1133">Transmembrane helix</keyword>
<reference evidence="8 9" key="1">
    <citation type="submission" date="2018-07" db="EMBL/GenBank/DDBJ databases">
        <title>The complete nuclear genome of the prasinophyte Chloropicon primus (CCMP1205).</title>
        <authorList>
            <person name="Pombert J.-F."/>
            <person name="Otis C."/>
            <person name="Turmel M."/>
            <person name="Lemieux C."/>
        </authorList>
    </citation>
    <scope>NUCLEOTIDE SEQUENCE [LARGE SCALE GENOMIC DNA]</scope>
    <source>
        <strain evidence="8 9">CCMP1205</strain>
    </source>
</reference>
<accession>A0A5B8MI73</accession>
<dbReference type="GO" id="GO:0016095">
    <property type="term" value="P:polyprenol catabolic process"/>
    <property type="evidence" value="ECO:0007669"/>
    <property type="project" value="TreeGrafter"/>
</dbReference>
<feature type="transmembrane region" description="Helical" evidence="5">
    <location>
        <begin position="307"/>
        <end position="328"/>
    </location>
</feature>
<protein>
    <submittedName>
        <fullName evidence="8">Putative steroid dehydrogenase</fullName>
    </submittedName>
</protein>
<evidence type="ECO:0000256" key="5">
    <source>
        <dbReference type="SAM" id="Phobius"/>
    </source>
</evidence>
<name>A0A5B8MI73_9CHLO</name>
<feature type="transmembrane region" description="Helical" evidence="5">
    <location>
        <begin position="175"/>
        <end position="193"/>
    </location>
</feature>
<evidence type="ECO:0000259" key="6">
    <source>
        <dbReference type="Pfam" id="PF02544"/>
    </source>
</evidence>
<dbReference type="Proteomes" id="UP000316726">
    <property type="component" value="Chromosome 2"/>
</dbReference>
<feature type="domain" description="3-oxo-5-alpha-steroid 4-dehydrogenase C-terminal" evidence="6">
    <location>
        <begin position="236"/>
        <end position="351"/>
    </location>
</feature>
<evidence type="ECO:0000256" key="4">
    <source>
        <dbReference type="ARBA" id="ARBA00023136"/>
    </source>
</evidence>
<dbReference type="EMBL" id="HBHL01013671">
    <property type="protein sequence ID" value="CAD9720128.1"/>
    <property type="molecule type" value="Transcribed_RNA"/>
</dbReference>
<dbReference type="InterPro" id="IPR039698">
    <property type="entry name" value="Dfg10/SRD5A3"/>
</dbReference>
<dbReference type="PANTHER" id="PTHR14624">
    <property type="entry name" value="DFG10 PROTEIN"/>
    <property type="match status" value="1"/>
</dbReference>
<dbReference type="GO" id="GO:0003865">
    <property type="term" value="F:3-oxo-5-alpha-steroid 4-dehydrogenase activity"/>
    <property type="evidence" value="ECO:0007669"/>
    <property type="project" value="TreeGrafter"/>
</dbReference>
<reference evidence="7" key="2">
    <citation type="submission" date="2021-01" db="EMBL/GenBank/DDBJ databases">
        <authorList>
            <person name="Corre E."/>
            <person name="Pelletier E."/>
            <person name="Niang G."/>
            <person name="Scheremetjew M."/>
            <person name="Finn R."/>
            <person name="Kale V."/>
            <person name="Holt S."/>
            <person name="Cochrane G."/>
            <person name="Meng A."/>
            <person name="Brown T."/>
            <person name="Cohen L."/>
        </authorList>
    </citation>
    <scope>NUCLEOTIDE SEQUENCE</scope>
    <source>
        <strain evidence="7">CCMP1205</strain>
    </source>
</reference>
<organism evidence="8 9">
    <name type="scientific">Chloropicon primus</name>
    <dbReference type="NCBI Taxonomy" id="1764295"/>
    <lineage>
        <taxon>Eukaryota</taxon>
        <taxon>Viridiplantae</taxon>
        <taxon>Chlorophyta</taxon>
        <taxon>Chloropicophyceae</taxon>
        <taxon>Chloropicales</taxon>
        <taxon>Chloropicaceae</taxon>
        <taxon>Chloropicon</taxon>
    </lineage>
</organism>
<dbReference type="Gene3D" id="1.20.120.1630">
    <property type="match status" value="1"/>
</dbReference>
<feature type="transmembrane region" description="Helical" evidence="5">
    <location>
        <begin position="280"/>
        <end position="301"/>
    </location>
</feature>
<keyword evidence="9" id="KW-1185">Reference proteome</keyword>